<keyword evidence="2" id="KW-1185">Reference proteome</keyword>
<dbReference type="Proteomes" id="UP000807306">
    <property type="component" value="Unassembled WGS sequence"/>
</dbReference>
<dbReference type="AlphaFoldDB" id="A0A9P6E8N9"/>
<protein>
    <submittedName>
        <fullName evidence="1">Uncharacterized protein</fullName>
    </submittedName>
</protein>
<organism evidence="1 2">
    <name type="scientific">Crepidotus variabilis</name>
    <dbReference type="NCBI Taxonomy" id="179855"/>
    <lineage>
        <taxon>Eukaryota</taxon>
        <taxon>Fungi</taxon>
        <taxon>Dikarya</taxon>
        <taxon>Basidiomycota</taxon>
        <taxon>Agaricomycotina</taxon>
        <taxon>Agaricomycetes</taxon>
        <taxon>Agaricomycetidae</taxon>
        <taxon>Agaricales</taxon>
        <taxon>Agaricineae</taxon>
        <taxon>Crepidotaceae</taxon>
        <taxon>Crepidotus</taxon>
    </lineage>
</organism>
<proteinExistence type="predicted"/>
<name>A0A9P6E8N9_9AGAR</name>
<sequence length="277" mass="31456">MTSTREIVWDKHIERDSRPSMFKKALNRISVTSPTPPPWDDVVRVFGEKAREFEGRNSFFGTTMVNRHRREDVRLTWRQKGAAASSILLDMFYKPSRLTIPENPVVPTASSEFSSSFGFQIFVHNGITQADTKRKSVLDNNIGRSLHSKIELNIKFNFTPSARGSVSVKLDGGHITVTDPAKQLERMTEVAVRVAQSLRPLRGVITDPAPFHHDDDSSRSLATKAEIHSQFVYRIQNWPYVWSFKVHSFGFWNSTTDRSRGDGLMWQCGSAVVQVES</sequence>
<dbReference type="EMBL" id="MU157900">
    <property type="protein sequence ID" value="KAF9524379.1"/>
    <property type="molecule type" value="Genomic_DNA"/>
</dbReference>
<evidence type="ECO:0000313" key="2">
    <source>
        <dbReference type="Proteomes" id="UP000807306"/>
    </source>
</evidence>
<evidence type="ECO:0000313" key="1">
    <source>
        <dbReference type="EMBL" id="KAF9524379.1"/>
    </source>
</evidence>
<gene>
    <name evidence="1" type="ORF">CPB83DRAFT_839043</name>
</gene>
<comment type="caution">
    <text evidence="1">The sequence shown here is derived from an EMBL/GenBank/DDBJ whole genome shotgun (WGS) entry which is preliminary data.</text>
</comment>
<accession>A0A9P6E8N9</accession>
<reference evidence="1" key="1">
    <citation type="submission" date="2020-11" db="EMBL/GenBank/DDBJ databases">
        <authorList>
            <consortium name="DOE Joint Genome Institute"/>
            <person name="Ahrendt S."/>
            <person name="Riley R."/>
            <person name="Andreopoulos W."/>
            <person name="Labutti K."/>
            <person name="Pangilinan J."/>
            <person name="Ruiz-Duenas F.J."/>
            <person name="Barrasa J.M."/>
            <person name="Sanchez-Garcia M."/>
            <person name="Camarero S."/>
            <person name="Miyauchi S."/>
            <person name="Serrano A."/>
            <person name="Linde D."/>
            <person name="Babiker R."/>
            <person name="Drula E."/>
            <person name="Ayuso-Fernandez I."/>
            <person name="Pacheco R."/>
            <person name="Padilla G."/>
            <person name="Ferreira P."/>
            <person name="Barriuso J."/>
            <person name="Kellner H."/>
            <person name="Castanera R."/>
            <person name="Alfaro M."/>
            <person name="Ramirez L."/>
            <person name="Pisabarro A.G."/>
            <person name="Kuo A."/>
            <person name="Tritt A."/>
            <person name="Lipzen A."/>
            <person name="He G."/>
            <person name="Yan M."/>
            <person name="Ng V."/>
            <person name="Cullen D."/>
            <person name="Martin F."/>
            <person name="Rosso M.-N."/>
            <person name="Henrissat B."/>
            <person name="Hibbett D."/>
            <person name="Martinez A.T."/>
            <person name="Grigoriev I.V."/>
        </authorList>
    </citation>
    <scope>NUCLEOTIDE SEQUENCE</scope>
    <source>
        <strain evidence="1">CBS 506.95</strain>
    </source>
</reference>